<protein>
    <recommendedName>
        <fullName evidence="11">Phosphatidylserine decarboxylase proenzyme</fullName>
        <ecNumber evidence="11">4.1.1.65</ecNumber>
    </recommendedName>
    <component>
        <recommendedName>
            <fullName evidence="11">Phosphatidylserine decarboxylase alpha chain</fullName>
        </recommendedName>
    </component>
    <component>
        <recommendedName>
            <fullName evidence="11">Phosphatidylserine decarboxylase beta chain</fullName>
        </recommendedName>
    </component>
</protein>
<dbReference type="NCBIfam" id="NF003678">
    <property type="entry name" value="PRK05305.1-2"/>
    <property type="match status" value="1"/>
</dbReference>
<dbReference type="InterPro" id="IPR003817">
    <property type="entry name" value="PS_Dcarbxylase"/>
</dbReference>
<reference evidence="13 14" key="1">
    <citation type="submission" date="2015-01" db="EMBL/GenBank/DDBJ databases">
        <title>Ahrensia donghaiensis sp. nov., a novel dimethylsulphoniopropionate-cleavage bacterium isolated from seawater and emended descriptions of the genus Ahrensia and Ahrensia kielensis.</title>
        <authorList>
            <person name="Liu J."/>
        </authorList>
    </citation>
    <scope>NUCLEOTIDE SEQUENCE [LARGE SCALE GENOMIC DNA]</scope>
    <source>
        <strain evidence="13 14">LZD062</strain>
    </source>
</reference>
<evidence type="ECO:0000256" key="2">
    <source>
        <dbReference type="ARBA" id="ARBA00022516"/>
    </source>
</evidence>
<dbReference type="NCBIfam" id="NF003679">
    <property type="entry name" value="PRK05305.1-3"/>
    <property type="match status" value="1"/>
</dbReference>
<dbReference type="EMBL" id="JXMU01000003">
    <property type="protein sequence ID" value="KPB02390.1"/>
    <property type="molecule type" value="Genomic_DNA"/>
</dbReference>
<dbReference type="AlphaFoldDB" id="A0A0M9GP63"/>
<gene>
    <name evidence="11" type="primary">psd</name>
    <name evidence="13" type="ORF">SU32_03855</name>
</gene>
<evidence type="ECO:0000256" key="12">
    <source>
        <dbReference type="SAM" id="Phobius"/>
    </source>
</evidence>
<evidence type="ECO:0000256" key="10">
    <source>
        <dbReference type="ARBA" id="ARBA00023317"/>
    </source>
</evidence>
<keyword evidence="5 11" id="KW-0472">Membrane</keyword>
<comment type="similarity">
    <text evidence="11">Belongs to the phosphatidylserine decarboxylase family. PSD-A subfamily.</text>
</comment>
<dbReference type="PANTHER" id="PTHR35809">
    <property type="entry name" value="ARCHAETIDYLSERINE DECARBOXYLASE PROENZYME-RELATED"/>
    <property type="match status" value="1"/>
</dbReference>
<sequence>MSLVDSIQKVLVPIHREGWPFIGIFALVTIVLGLIWEPLFFVGLVLTAWCTYFFRDPERTTPIDDDIVVSPADGVVSAIGPAVPPEELELGDDEWTRISVFMNVFSVHVNRAPVRGEVSKIAYKPGKFLNADLDKASRENERNGLVIESPHGQIATVQVAGLVARRILCFINEGEQVATGERFGLIRFGSRLDIYLPKSAVPQVAVGQNAIAGETVLAGFGNDYKLRVTRKG</sequence>
<dbReference type="NCBIfam" id="NF003677">
    <property type="entry name" value="PRK05305.1-1"/>
    <property type="match status" value="1"/>
</dbReference>
<keyword evidence="2 11" id="KW-0444">Lipid biosynthesis</keyword>
<dbReference type="GO" id="GO:0004609">
    <property type="term" value="F:phosphatidylserine decarboxylase activity"/>
    <property type="evidence" value="ECO:0007669"/>
    <property type="project" value="UniProtKB-UniRule"/>
</dbReference>
<keyword evidence="12" id="KW-0812">Transmembrane</keyword>
<comment type="function">
    <text evidence="11">Catalyzes the formation of phosphatidylethanolamine (PtdEtn) from phosphatidylserine (PtdSer).</text>
</comment>
<evidence type="ECO:0000256" key="7">
    <source>
        <dbReference type="ARBA" id="ARBA00023209"/>
    </source>
</evidence>
<keyword evidence="12" id="KW-1133">Transmembrane helix</keyword>
<organism evidence="13 14">
    <name type="scientific">Ahrensia marina</name>
    <dbReference type="NCBI Taxonomy" id="1514904"/>
    <lineage>
        <taxon>Bacteria</taxon>
        <taxon>Pseudomonadati</taxon>
        <taxon>Pseudomonadota</taxon>
        <taxon>Alphaproteobacteria</taxon>
        <taxon>Hyphomicrobiales</taxon>
        <taxon>Ahrensiaceae</taxon>
        <taxon>Ahrensia</taxon>
    </lineage>
</organism>
<dbReference type="NCBIfam" id="NF003685">
    <property type="entry name" value="PRK05305.2-5"/>
    <property type="match status" value="1"/>
</dbReference>
<feature type="chain" id="PRO_5023567769" description="Phosphatidylserine decarboxylase alpha chain" evidence="11">
    <location>
        <begin position="190"/>
        <end position="232"/>
    </location>
</feature>
<dbReference type="HAMAP" id="MF_00664">
    <property type="entry name" value="PS_decarb_PSD_A"/>
    <property type="match status" value="1"/>
</dbReference>
<dbReference type="GO" id="GO:0005886">
    <property type="term" value="C:plasma membrane"/>
    <property type="evidence" value="ECO:0007669"/>
    <property type="project" value="UniProtKB-SubCell"/>
</dbReference>
<comment type="pathway">
    <text evidence="11">Phospholipid metabolism; phosphatidylethanolamine biosynthesis; phosphatidylethanolamine from CDP-diacylglycerol: step 2/2.</text>
</comment>
<evidence type="ECO:0000256" key="6">
    <source>
        <dbReference type="ARBA" id="ARBA00023145"/>
    </source>
</evidence>
<keyword evidence="14" id="KW-1185">Reference proteome</keyword>
<keyword evidence="7 11" id="KW-0594">Phospholipid biosynthesis</keyword>
<keyword evidence="6 11" id="KW-0865">Zymogen</keyword>
<evidence type="ECO:0000256" key="4">
    <source>
        <dbReference type="ARBA" id="ARBA00023098"/>
    </source>
</evidence>
<evidence type="ECO:0000256" key="11">
    <source>
        <dbReference type="HAMAP-Rule" id="MF_00664"/>
    </source>
</evidence>
<feature type="chain" id="PRO_5023567770" description="Phosphatidylserine decarboxylase beta chain" evidence="11">
    <location>
        <begin position="1"/>
        <end position="189"/>
    </location>
</feature>
<keyword evidence="3 11" id="KW-0210">Decarboxylase</keyword>
<keyword evidence="8 11" id="KW-0456">Lyase</keyword>
<keyword evidence="1 11" id="KW-1003">Cell membrane</keyword>
<dbReference type="RefSeq" id="WP_053998018.1">
    <property type="nucleotide sequence ID" value="NZ_JXMU01000003.1"/>
</dbReference>
<evidence type="ECO:0000313" key="13">
    <source>
        <dbReference type="EMBL" id="KPB02390.1"/>
    </source>
</evidence>
<evidence type="ECO:0000313" key="14">
    <source>
        <dbReference type="Proteomes" id="UP000038011"/>
    </source>
</evidence>
<dbReference type="InterPro" id="IPR033175">
    <property type="entry name" value="PSD-A"/>
</dbReference>
<dbReference type="Pfam" id="PF02666">
    <property type="entry name" value="PS_Dcarbxylase"/>
    <property type="match status" value="1"/>
</dbReference>
<feature type="modified residue" description="Pyruvic acid (Ser); by autocatalysis" evidence="11">
    <location>
        <position position="190"/>
    </location>
</feature>
<comment type="subcellular location">
    <subcellularLocation>
        <location evidence="11">Cell membrane</location>
        <topology evidence="11">Peripheral membrane protein</topology>
    </subcellularLocation>
</comment>
<proteinExistence type="inferred from homology"/>
<comment type="caution">
    <text evidence="13">The sequence shown here is derived from an EMBL/GenBank/DDBJ whole genome shotgun (WGS) entry which is preliminary data.</text>
</comment>
<comment type="cofactor">
    <cofactor evidence="11">
        <name>pyruvate</name>
        <dbReference type="ChEBI" id="CHEBI:15361"/>
    </cofactor>
    <text evidence="11">Binds 1 pyruvoyl group covalently per subunit.</text>
</comment>
<dbReference type="STRING" id="1514904.SU32_03855"/>
<accession>A0A0M9GP63</accession>
<feature type="active site" description="Schiff-base intermediate with substrate; via pyruvic acid" evidence="11">
    <location>
        <position position="190"/>
    </location>
</feature>
<comment type="PTM">
    <text evidence="11">Is synthesized initially as an inactive proenzyme. Formation of the active enzyme involves a self-maturation process in which the active site pyruvoyl group is generated from an internal serine residue via an autocatalytic post-translational modification. Two non-identical subunits are generated from the proenzyme in this reaction, and the pyruvate is formed at the N-terminus of the alpha chain, which is derived from the carboxyl end of the proenzyme. The post-translation cleavage follows an unusual pathway, termed non-hydrolytic serinolysis, in which the side chain hydroxyl group of the serine supplies its oxygen atom to form the C-terminus of the beta chain, while the remainder of the serine residue undergoes an oxidative deamination to produce ammonia and the pyruvoyl prosthetic group on the alpha chain.</text>
</comment>
<comment type="catalytic activity">
    <reaction evidence="11">
        <text>a 1,2-diacyl-sn-glycero-3-phospho-L-serine + H(+) = a 1,2-diacyl-sn-glycero-3-phosphoethanolamine + CO2</text>
        <dbReference type="Rhea" id="RHEA:20828"/>
        <dbReference type="ChEBI" id="CHEBI:15378"/>
        <dbReference type="ChEBI" id="CHEBI:16526"/>
        <dbReference type="ChEBI" id="CHEBI:57262"/>
        <dbReference type="ChEBI" id="CHEBI:64612"/>
        <dbReference type="EC" id="4.1.1.65"/>
    </reaction>
</comment>
<evidence type="ECO:0000256" key="8">
    <source>
        <dbReference type="ARBA" id="ARBA00023239"/>
    </source>
</evidence>
<dbReference type="GO" id="GO:0006646">
    <property type="term" value="P:phosphatidylethanolamine biosynthetic process"/>
    <property type="evidence" value="ECO:0007669"/>
    <property type="project" value="UniProtKB-UniRule"/>
</dbReference>
<dbReference type="EC" id="4.1.1.65" evidence="11"/>
<evidence type="ECO:0000256" key="9">
    <source>
        <dbReference type="ARBA" id="ARBA00023264"/>
    </source>
</evidence>
<dbReference type="PANTHER" id="PTHR35809:SF1">
    <property type="entry name" value="ARCHAETIDYLSERINE DECARBOXYLASE PROENZYME-RELATED"/>
    <property type="match status" value="1"/>
</dbReference>
<evidence type="ECO:0000256" key="3">
    <source>
        <dbReference type="ARBA" id="ARBA00022793"/>
    </source>
</evidence>
<keyword evidence="4 11" id="KW-0443">Lipid metabolism</keyword>
<feature type="site" description="Cleavage (non-hydrolytic); by autocatalysis" evidence="11">
    <location>
        <begin position="189"/>
        <end position="190"/>
    </location>
</feature>
<dbReference type="UniPathway" id="UPA00558">
    <property type="reaction ID" value="UER00616"/>
</dbReference>
<dbReference type="PATRIC" id="fig|1514904.3.peg.2484"/>
<name>A0A0M9GP63_9HYPH</name>
<evidence type="ECO:0000256" key="5">
    <source>
        <dbReference type="ARBA" id="ARBA00023136"/>
    </source>
</evidence>
<keyword evidence="10 11" id="KW-0670">Pyruvate</keyword>
<comment type="subunit">
    <text evidence="11">Heterodimer of a large membrane-associated beta subunit and a small pyruvoyl-containing alpha subunit.</text>
</comment>
<dbReference type="Proteomes" id="UP000038011">
    <property type="component" value="Unassembled WGS sequence"/>
</dbReference>
<feature type="transmembrane region" description="Helical" evidence="12">
    <location>
        <begin position="21"/>
        <end position="54"/>
    </location>
</feature>
<evidence type="ECO:0000256" key="1">
    <source>
        <dbReference type="ARBA" id="ARBA00022475"/>
    </source>
</evidence>
<dbReference type="OrthoDB" id="9790893at2"/>
<keyword evidence="9 11" id="KW-1208">Phospholipid metabolism</keyword>